<dbReference type="Pfam" id="PF00753">
    <property type="entry name" value="Lactamase_B"/>
    <property type="match status" value="1"/>
</dbReference>
<protein>
    <submittedName>
        <fullName evidence="6">Hydrolase</fullName>
    </submittedName>
</protein>
<evidence type="ECO:0000256" key="3">
    <source>
        <dbReference type="ARBA" id="ARBA00022801"/>
    </source>
</evidence>
<keyword evidence="3 6" id="KW-0378">Hydrolase</keyword>
<comment type="caution">
    <text evidence="6">The sequence shown here is derived from an EMBL/GenBank/DDBJ whole genome shotgun (WGS) entry which is preliminary data.</text>
</comment>
<dbReference type="InterPro" id="IPR036866">
    <property type="entry name" value="RibonucZ/Hydroxyglut_hydro"/>
</dbReference>
<name>A0A1L8MQT1_9STRE</name>
<keyword evidence="7" id="KW-1185">Reference proteome</keyword>
<dbReference type="CDD" id="cd06262">
    <property type="entry name" value="metallo-hydrolase-like_MBL-fold"/>
    <property type="match status" value="1"/>
</dbReference>
<feature type="domain" description="Metallo-beta-lactamase" evidence="5">
    <location>
        <begin position="12"/>
        <end position="194"/>
    </location>
</feature>
<dbReference type="SMART" id="SM00849">
    <property type="entry name" value="Lactamase_B"/>
    <property type="match status" value="1"/>
</dbReference>
<dbReference type="GO" id="GO:0046872">
    <property type="term" value="F:metal ion binding"/>
    <property type="evidence" value="ECO:0007669"/>
    <property type="project" value="UniProtKB-KW"/>
</dbReference>
<dbReference type="EMBL" id="LZDD01000001">
    <property type="protein sequence ID" value="OJF73045.1"/>
    <property type="molecule type" value="Genomic_DNA"/>
</dbReference>
<dbReference type="AlphaFoldDB" id="A0A1L8MQT1"/>
<comment type="cofactor">
    <cofactor evidence="1">
        <name>Zn(2+)</name>
        <dbReference type="ChEBI" id="CHEBI:29105"/>
    </cofactor>
</comment>
<dbReference type="Gene3D" id="3.60.15.10">
    <property type="entry name" value="Ribonuclease Z/Hydroxyacylglutathione hydrolase-like"/>
    <property type="match status" value="1"/>
</dbReference>
<dbReference type="GO" id="GO:0016787">
    <property type="term" value="F:hydrolase activity"/>
    <property type="evidence" value="ECO:0007669"/>
    <property type="project" value="UniProtKB-KW"/>
</dbReference>
<dbReference type="STRING" id="1856638.A9Q68_04015"/>
<dbReference type="PANTHER" id="PTHR46233:SF3">
    <property type="entry name" value="HYDROXYACYLGLUTATHIONE HYDROLASE GLOC"/>
    <property type="match status" value="1"/>
</dbReference>
<proteinExistence type="predicted"/>
<keyword evidence="4" id="KW-0862">Zinc</keyword>
<evidence type="ECO:0000256" key="2">
    <source>
        <dbReference type="ARBA" id="ARBA00022723"/>
    </source>
</evidence>
<dbReference type="SUPFAM" id="SSF56281">
    <property type="entry name" value="Metallo-hydrolase/oxidoreductase"/>
    <property type="match status" value="1"/>
</dbReference>
<gene>
    <name evidence="6" type="ORF">A9Q68_04015</name>
</gene>
<evidence type="ECO:0000259" key="5">
    <source>
        <dbReference type="SMART" id="SM00849"/>
    </source>
</evidence>
<dbReference type="OrthoDB" id="9802248at2"/>
<accession>A0A1L8MQT1</accession>
<keyword evidence="2" id="KW-0479">Metal-binding</keyword>
<evidence type="ECO:0000256" key="4">
    <source>
        <dbReference type="ARBA" id="ARBA00022833"/>
    </source>
</evidence>
<dbReference type="InterPro" id="IPR051453">
    <property type="entry name" value="MBL_Glyoxalase_II"/>
</dbReference>
<evidence type="ECO:0000256" key="1">
    <source>
        <dbReference type="ARBA" id="ARBA00001947"/>
    </source>
</evidence>
<sequence length="210" mass="23600">MTITTIANDVANENTYILENATGVIVIDPGSDTKGILKTIKTIEKPVLAILLTHTHYDHIMSVEAVRKAFNHPDVYVSALEASWLFNPKDNLSGHIRHADIPDVICKPAEYLLQYQKQYTIGDFHFQVVETPGHSIGGVSFIFHDEETIFSGDALFKGSIGRYDLPTGNYDQLIKGIEDKLFTQPEQYKVYPGHGQMTSIGQEKHYNPFF</sequence>
<evidence type="ECO:0000313" key="6">
    <source>
        <dbReference type="EMBL" id="OJF73045.1"/>
    </source>
</evidence>
<reference evidence="7" key="1">
    <citation type="submission" date="2016-06" db="EMBL/GenBank/DDBJ databases">
        <authorList>
            <person name="de Vries S.P.W."/>
            <person name="Hadjirin N.F."/>
            <person name="Lay E.M."/>
            <person name="Zadoks R.N."/>
            <person name="Peacock S.J."/>
            <person name="Parkhill J."/>
            <person name="Grant A.J."/>
            <person name="Mcdougall S."/>
            <person name="Holmes M.A."/>
        </authorList>
    </citation>
    <scope>NUCLEOTIDE SEQUENCE [LARGE SCALE GENOMIC DNA]</scope>
    <source>
        <strain evidence="7">NZ1587</strain>
    </source>
</reference>
<dbReference type="PANTHER" id="PTHR46233">
    <property type="entry name" value="HYDROXYACYLGLUTATHIONE HYDROLASE GLOC"/>
    <property type="match status" value="1"/>
</dbReference>
<evidence type="ECO:0000313" key="7">
    <source>
        <dbReference type="Proteomes" id="UP000182015"/>
    </source>
</evidence>
<dbReference type="RefSeq" id="WP_071793725.1">
    <property type="nucleotide sequence ID" value="NZ_LZDD01000001.1"/>
</dbReference>
<dbReference type="Proteomes" id="UP000182015">
    <property type="component" value="Unassembled WGS sequence"/>
</dbReference>
<dbReference type="InterPro" id="IPR001279">
    <property type="entry name" value="Metallo-B-lactamas"/>
</dbReference>
<organism evidence="6 7">
    <name type="scientific">Streptococcus bovimastitidis</name>
    <dbReference type="NCBI Taxonomy" id="1856638"/>
    <lineage>
        <taxon>Bacteria</taxon>
        <taxon>Bacillati</taxon>
        <taxon>Bacillota</taxon>
        <taxon>Bacilli</taxon>
        <taxon>Lactobacillales</taxon>
        <taxon>Streptococcaceae</taxon>
        <taxon>Streptococcus</taxon>
    </lineage>
</organism>